<reference evidence="1" key="1">
    <citation type="submission" date="2018-02" db="EMBL/GenBank/DDBJ databases">
        <title>The genomes of Aspergillus section Nigri reveals drivers in fungal speciation.</title>
        <authorList>
            <consortium name="DOE Joint Genome Institute"/>
            <person name="Vesth T.C."/>
            <person name="Nybo J."/>
            <person name="Theobald S."/>
            <person name="Brandl J."/>
            <person name="Frisvad J.C."/>
            <person name="Nielsen K.F."/>
            <person name="Lyhne E.K."/>
            <person name="Kogle M.E."/>
            <person name="Kuo A."/>
            <person name="Riley R."/>
            <person name="Clum A."/>
            <person name="Nolan M."/>
            <person name="Lipzen A."/>
            <person name="Salamov A."/>
            <person name="Henrissat B."/>
            <person name="Wiebenga A."/>
            <person name="De vries R.P."/>
            <person name="Grigoriev I.V."/>
            <person name="Mortensen U.H."/>
            <person name="Andersen M.R."/>
            <person name="Baker S.E."/>
        </authorList>
    </citation>
    <scope>NUCLEOTIDE SEQUENCE</scope>
    <source>
        <strain evidence="1">CBS 621.78</strain>
    </source>
</reference>
<organism evidence="1 2">
    <name type="scientific">Aspergillus brunneoviolaceus CBS 621.78</name>
    <dbReference type="NCBI Taxonomy" id="1450534"/>
    <lineage>
        <taxon>Eukaryota</taxon>
        <taxon>Fungi</taxon>
        <taxon>Dikarya</taxon>
        <taxon>Ascomycota</taxon>
        <taxon>Pezizomycotina</taxon>
        <taxon>Eurotiomycetes</taxon>
        <taxon>Eurotiomycetidae</taxon>
        <taxon>Eurotiales</taxon>
        <taxon>Aspergillaceae</taxon>
        <taxon>Aspergillus</taxon>
        <taxon>Aspergillus subgen. Circumdati</taxon>
    </lineage>
</organism>
<keyword evidence="2" id="KW-1185">Reference proteome</keyword>
<evidence type="ECO:0000313" key="1">
    <source>
        <dbReference type="EMBL" id="RAH44113.1"/>
    </source>
</evidence>
<dbReference type="Proteomes" id="UP000249057">
    <property type="component" value="Unassembled WGS sequence"/>
</dbReference>
<gene>
    <name evidence="1" type="ORF">BO95DRAFT_499881</name>
</gene>
<sequence length="353" mass="37164">QPHPFLFHTPNLKIHTLWTPKHIHKPPHPKHAIPMPSTTTTTTTTTPGNPGPPPAPTTDPATAAVTTAAPTTTPTTLLWAYELRRENIELAARLAAAEATIAALQHQLKDVREELQVQVQVQKVCALKEREWEEMERRVQGVEDSVRGEVAVLAGLVEGVQGRVAGLMTRREGGLGGEEGRKDDVYGEEGVLVPDSMSVGAAAGGAGAGGLGYMDGVGVSGGLRLGMGMGRGGGLSSTVEGESESTSWESGSLDCGGCRGGRGDGSVVMVAGMASRMRGEVCKVAAAAVQNDADGAFGSGSGRKINSQSVRDWVEVLENRGMVRKRKRARRFIPIVPADEEDVLIARAMMVGH</sequence>
<protein>
    <submittedName>
        <fullName evidence="1">Uncharacterized protein</fullName>
    </submittedName>
</protein>
<name>A0ACD1G4C1_9EURO</name>
<dbReference type="EMBL" id="KZ825356">
    <property type="protein sequence ID" value="RAH44113.1"/>
    <property type="molecule type" value="Genomic_DNA"/>
</dbReference>
<feature type="non-terminal residue" evidence="1">
    <location>
        <position position="1"/>
    </location>
</feature>
<accession>A0ACD1G4C1</accession>
<proteinExistence type="predicted"/>
<evidence type="ECO:0000313" key="2">
    <source>
        <dbReference type="Proteomes" id="UP000249057"/>
    </source>
</evidence>